<comment type="caution">
    <text evidence="2">The sequence shown here is derived from an EMBL/GenBank/DDBJ whole genome shotgun (WGS) entry which is preliminary data.</text>
</comment>
<accession>X1VD03</accession>
<dbReference type="InterPro" id="IPR056906">
    <property type="entry name" value="ORF2/G2P_dom"/>
</dbReference>
<proteinExistence type="predicted"/>
<dbReference type="Pfam" id="PF23343">
    <property type="entry name" value="REP_ORF2-G2P"/>
    <property type="match status" value="1"/>
</dbReference>
<reference evidence="2" key="1">
    <citation type="journal article" date="2014" name="Front. Microbiol.">
        <title>High frequency of phylogenetically diverse reductive dehalogenase-homologous genes in deep subseafloor sedimentary metagenomes.</title>
        <authorList>
            <person name="Kawai M."/>
            <person name="Futagami T."/>
            <person name="Toyoda A."/>
            <person name="Takaki Y."/>
            <person name="Nishi S."/>
            <person name="Hori S."/>
            <person name="Arai W."/>
            <person name="Tsubouchi T."/>
            <person name="Morono Y."/>
            <person name="Uchiyama I."/>
            <person name="Ito T."/>
            <person name="Fujiyama A."/>
            <person name="Inagaki F."/>
            <person name="Takami H."/>
        </authorList>
    </citation>
    <scope>NUCLEOTIDE SEQUENCE</scope>
    <source>
        <strain evidence="2">Expedition CK06-06</strain>
    </source>
</reference>
<dbReference type="AlphaFoldDB" id="X1VD03"/>
<gene>
    <name evidence="2" type="ORF">S12H4_43920</name>
</gene>
<organism evidence="2">
    <name type="scientific">marine sediment metagenome</name>
    <dbReference type="NCBI Taxonomy" id="412755"/>
    <lineage>
        <taxon>unclassified sequences</taxon>
        <taxon>metagenomes</taxon>
        <taxon>ecological metagenomes</taxon>
    </lineage>
</organism>
<dbReference type="EMBL" id="BARW01027006">
    <property type="protein sequence ID" value="GAJ11711.1"/>
    <property type="molecule type" value="Genomic_DNA"/>
</dbReference>
<feature type="domain" description="Replication-associated protein ORF2/G2P" evidence="1">
    <location>
        <begin position="30"/>
        <end position="136"/>
    </location>
</feature>
<feature type="non-terminal residue" evidence="2">
    <location>
        <position position="1"/>
    </location>
</feature>
<name>X1VD03_9ZZZZ</name>
<sequence>DSSRYFKGGRKKAKRNLRKRFGKNYSAPGTFVTLTYEHEALSRWEAWDRVRVDIKRFLHDITMRYKRAGRKSPRYIWVIEEQSKTGYPHVHIFYPKLKWLLKKEDVQLLWNVGRTRVEYADNVHIGGYVCKYITKMGGWSDEALSFIWKNRIRMYSYSRCYKMPMEDKLPSEWAFCISTNRARINDNLSHILRAIPEIDNIVEYLECS</sequence>
<evidence type="ECO:0000313" key="2">
    <source>
        <dbReference type="EMBL" id="GAJ11711.1"/>
    </source>
</evidence>
<protein>
    <recommendedName>
        <fullName evidence="1">Replication-associated protein ORF2/G2P domain-containing protein</fullName>
    </recommendedName>
</protein>
<evidence type="ECO:0000259" key="1">
    <source>
        <dbReference type="Pfam" id="PF23343"/>
    </source>
</evidence>